<dbReference type="PROSITE" id="PS01031">
    <property type="entry name" value="SHSP"/>
    <property type="match status" value="1"/>
</dbReference>
<name>A0A9Q0YNQ3_HOLLE</name>
<protein>
    <submittedName>
        <fullName evidence="5">Alpha-crystallin B chain</fullName>
    </submittedName>
</protein>
<comment type="similarity">
    <text evidence="1 2">Belongs to the small heat shock protein (HSP20) family.</text>
</comment>
<evidence type="ECO:0000256" key="3">
    <source>
        <dbReference type="SAM" id="MobiDB-lite"/>
    </source>
</evidence>
<dbReference type="PANTHER" id="PTHR45640:SF26">
    <property type="entry name" value="RE23625P"/>
    <property type="match status" value="1"/>
</dbReference>
<dbReference type="GO" id="GO:0005737">
    <property type="term" value="C:cytoplasm"/>
    <property type="evidence" value="ECO:0007669"/>
    <property type="project" value="TreeGrafter"/>
</dbReference>
<feature type="compositionally biased region" description="Basic and acidic residues" evidence="3">
    <location>
        <begin position="77"/>
        <end position="110"/>
    </location>
</feature>
<dbReference type="CDD" id="cd06526">
    <property type="entry name" value="metazoan_ACD"/>
    <property type="match status" value="1"/>
</dbReference>
<dbReference type="Proteomes" id="UP001152320">
    <property type="component" value="Chromosome 17"/>
</dbReference>
<dbReference type="GO" id="GO:0042026">
    <property type="term" value="P:protein refolding"/>
    <property type="evidence" value="ECO:0007669"/>
    <property type="project" value="TreeGrafter"/>
</dbReference>
<gene>
    <name evidence="5" type="ORF">HOLleu_33442</name>
</gene>
<dbReference type="Gene3D" id="2.60.40.790">
    <property type="match status" value="1"/>
</dbReference>
<dbReference type="GO" id="GO:0009408">
    <property type="term" value="P:response to heat"/>
    <property type="evidence" value="ECO:0007669"/>
    <property type="project" value="TreeGrafter"/>
</dbReference>
<dbReference type="EMBL" id="JAIZAY010000017">
    <property type="protein sequence ID" value="KAJ8025792.1"/>
    <property type="molecule type" value="Genomic_DNA"/>
</dbReference>
<dbReference type="InterPro" id="IPR002068">
    <property type="entry name" value="A-crystallin/Hsp20_dom"/>
</dbReference>
<dbReference type="AlphaFoldDB" id="A0A9Q0YNQ3"/>
<feature type="compositionally biased region" description="Acidic residues" evidence="3">
    <location>
        <begin position="230"/>
        <end position="241"/>
    </location>
</feature>
<reference evidence="5" key="1">
    <citation type="submission" date="2021-10" db="EMBL/GenBank/DDBJ databases">
        <title>Tropical sea cucumber genome reveals ecological adaptation and Cuvierian tubules defense mechanism.</title>
        <authorList>
            <person name="Chen T."/>
        </authorList>
    </citation>
    <scope>NUCLEOTIDE SEQUENCE</scope>
    <source>
        <strain evidence="5">Nanhai2018</strain>
        <tissue evidence="5">Muscle</tissue>
    </source>
</reference>
<feature type="compositionally biased region" description="Basic and acidic residues" evidence="3">
    <location>
        <begin position="210"/>
        <end position="229"/>
    </location>
</feature>
<keyword evidence="6" id="KW-1185">Reference proteome</keyword>
<evidence type="ECO:0000313" key="5">
    <source>
        <dbReference type="EMBL" id="KAJ8025792.1"/>
    </source>
</evidence>
<dbReference type="InterPro" id="IPR001436">
    <property type="entry name" value="Alpha-crystallin/sHSP_animal"/>
</dbReference>
<sequence length="257" mass="28869">MASLVIVPANEALFPRATRCCSCSSGLRYSPIRGRNQFLSRWSPAAHSLSRLLDQVESEREFENFWAPTLLLHSSRSVEKENNRTTADTDKQSSDKTEENVSPTEEKTQDKFNVSVELGDAYEPSEISVKLVGRCLNIEGKHEEKDDGHLSYRQFSQSFYLSDDVDIENLTSSLSKEGVLSVEAPRLQLKEKESEERNIAIQQTTSPEAVEEKKSEETKDSNEEQKENLEEGESEEAESNEDTSKQPEASGPSGEDK</sequence>
<dbReference type="InterPro" id="IPR008978">
    <property type="entry name" value="HSP20-like_chaperone"/>
</dbReference>
<accession>A0A9Q0YNQ3</accession>
<dbReference type="GO" id="GO:0051082">
    <property type="term" value="F:unfolded protein binding"/>
    <property type="evidence" value="ECO:0007669"/>
    <property type="project" value="TreeGrafter"/>
</dbReference>
<proteinExistence type="inferred from homology"/>
<dbReference type="PANTHER" id="PTHR45640">
    <property type="entry name" value="HEAT SHOCK PROTEIN HSP-12.2-RELATED"/>
    <property type="match status" value="1"/>
</dbReference>
<dbReference type="GO" id="GO:0005634">
    <property type="term" value="C:nucleus"/>
    <property type="evidence" value="ECO:0007669"/>
    <property type="project" value="TreeGrafter"/>
</dbReference>
<feature type="region of interest" description="Disordered" evidence="3">
    <location>
        <begin position="77"/>
        <end position="111"/>
    </location>
</feature>
<feature type="domain" description="SHSP" evidence="4">
    <location>
        <begin position="92"/>
        <end position="202"/>
    </location>
</feature>
<evidence type="ECO:0000256" key="2">
    <source>
        <dbReference type="RuleBase" id="RU003616"/>
    </source>
</evidence>
<evidence type="ECO:0000313" key="6">
    <source>
        <dbReference type="Proteomes" id="UP001152320"/>
    </source>
</evidence>
<dbReference type="OrthoDB" id="1431247at2759"/>
<evidence type="ECO:0000256" key="1">
    <source>
        <dbReference type="PROSITE-ProRule" id="PRU00285"/>
    </source>
</evidence>
<dbReference type="PRINTS" id="PR00299">
    <property type="entry name" value="ACRYSTALLIN"/>
</dbReference>
<comment type="caution">
    <text evidence="5">The sequence shown here is derived from an EMBL/GenBank/DDBJ whole genome shotgun (WGS) entry which is preliminary data.</text>
</comment>
<dbReference type="SUPFAM" id="SSF49764">
    <property type="entry name" value="HSP20-like chaperones"/>
    <property type="match status" value="1"/>
</dbReference>
<feature type="region of interest" description="Disordered" evidence="3">
    <location>
        <begin position="191"/>
        <end position="257"/>
    </location>
</feature>
<organism evidence="5 6">
    <name type="scientific">Holothuria leucospilota</name>
    <name type="common">Black long sea cucumber</name>
    <name type="synonym">Mertensiothuria leucospilota</name>
    <dbReference type="NCBI Taxonomy" id="206669"/>
    <lineage>
        <taxon>Eukaryota</taxon>
        <taxon>Metazoa</taxon>
        <taxon>Echinodermata</taxon>
        <taxon>Eleutherozoa</taxon>
        <taxon>Echinozoa</taxon>
        <taxon>Holothuroidea</taxon>
        <taxon>Aspidochirotacea</taxon>
        <taxon>Aspidochirotida</taxon>
        <taxon>Holothuriidae</taxon>
        <taxon>Holothuria</taxon>
    </lineage>
</organism>
<dbReference type="Pfam" id="PF00011">
    <property type="entry name" value="HSP20"/>
    <property type="match status" value="1"/>
</dbReference>
<evidence type="ECO:0000259" key="4">
    <source>
        <dbReference type="PROSITE" id="PS01031"/>
    </source>
</evidence>